<accession>A0A1N6VN32</accession>
<keyword evidence="2" id="KW-1185">Reference proteome</keyword>
<dbReference type="SUPFAM" id="SSF140453">
    <property type="entry name" value="EsxAB dimer-like"/>
    <property type="match status" value="1"/>
</dbReference>
<dbReference type="Pfam" id="PF06013">
    <property type="entry name" value="WXG100"/>
    <property type="match status" value="1"/>
</dbReference>
<dbReference type="InterPro" id="IPR010310">
    <property type="entry name" value="T7SS_ESAT-6-like"/>
</dbReference>
<sequence>MPASWTQQKSDDETRASVIYAFQRMVDELEQAERTVINSSSELGARWLGQASMRYQQGLQEISQGIVEIRSGLSDIRGAMQRFASITDSTEDDNIAAAASIALQTDTFTPKASWTN</sequence>
<gene>
    <name evidence="1" type="ORF">SAMN05444858_104180</name>
</gene>
<proteinExistence type="predicted"/>
<dbReference type="Proteomes" id="UP000186004">
    <property type="component" value="Unassembled WGS sequence"/>
</dbReference>
<dbReference type="RefSeq" id="WP_139337929.1">
    <property type="nucleotide sequence ID" value="NZ_FTNF01000004.1"/>
</dbReference>
<dbReference type="AlphaFoldDB" id="A0A1N6VN32"/>
<evidence type="ECO:0000313" key="2">
    <source>
        <dbReference type="Proteomes" id="UP000186004"/>
    </source>
</evidence>
<dbReference type="OrthoDB" id="3382546at2"/>
<evidence type="ECO:0000313" key="1">
    <source>
        <dbReference type="EMBL" id="SIQ79245.1"/>
    </source>
</evidence>
<reference evidence="1 2" key="1">
    <citation type="submission" date="2017-01" db="EMBL/GenBank/DDBJ databases">
        <authorList>
            <person name="Mah S.A."/>
            <person name="Swanson W.J."/>
            <person name="Moy G.W."/>
            <person name="Vacquier V.D."/>
        </authorList>
    </citation>
    <scope>NUCLEOTIDE SEQUENCE [LARGE SCALE GENOMIC DNA]</scope>
    <source>
        <strain evidence="1 2">DSM 45758</strain>
    </source>
</reference>
<protein>
    <submittedName>
        <fullName evidence="1">Proteins of 100 residues with WXG</fullName>
    </submittedName>
</protein>
<dbReference type="STRING" id="1198245.SAMN05444858_104180"/>
<dbReference type="EMBL" id="FTNF01000004">
    <property type="protein sequence ID" value="SIQ79245.1"/>
    <property type="molecule type" value="Genomic_DNA"/>
</dbReference>
<organism evidence="1 2">
    <name type="scientific">Micromonospora avicenniae</name>
    <dbReference type="NCBI Taxonomy" id="1198245"/>
    <lineage>
        <taxon>Bacteria</taxon>
        <taxon>Bacillati</taxon>
        <taxon>Actinomycetota</taxon>
        <taxon>Actinomycetes</taxon>
        <taxon>Micromonosporales</taxon>
        <taxon>Micromonosporaceae</taxon>
        <taxon>Micromonospora</taxon>
    </lineage>
</organism>
<name>A0A1N6VN32_9ACTN</name>
<dbReference type="Gene3D" id="1.10.287.1060">
    <property type="entry name" value="ESAT-6-like"/>
    <property type="match status" value="1"/>
</dbReference>
<dbReference type="InterPro" id="IPR036689">
    <property type="entry name" value="ESAT-6-like_sf"/>
</dbReference>